<accession>Q9BST3</accession>
<dbReference type="ChiTaRS" id="UNC119B">
    <property type="organism name" value="human"/>
</dbReference>
<reference evidence="1" key="1">
    <citation type="journal article" date="2004" name="Genome Res.">
        <title>The status, quality, and expansion of the NIH full-length cDNA project: the Mammalian Gene Collection (MGC).</title>
        <authorList>
            <consortium name="The MGC Project Team"/>
            <person name="Gerhard D.S."/>
            <person name="Wagner L."/>
            <person name="Feingold E.A."/>
            <person name="Shenmen C.M."/>
            <person name="Grouse L.H."/>
            <person name="Schuler G."/>
            <person name="Klein S.L."/>
            <person name="Old S."/>
            <person name="Rasooly R."/>
            <person name="Good P."/>
            <person name="Guyer M."/>
            <person name="Peck A.M."/>
            <person name="Derge J.G."/>
            <person name="Lipman D."/>
            <person name="Collins F.S."/>
            <person name="Jang W."/>
            <person name="Sherry S."/>
            <person name="Feolo M."/>
            <person name="Misquitta L."/>
            <person name="Lee E."/>
            <person name="Rotmistrovsky K."/>
            <person name="Greenhut S.F."/>
            <person name="Schaefer C.F."/>
            <person name="Buetow K."/>
            <person name="Bonner T.I."/>
            <person name="Haussler D."/>
            <person name="Kent J."/>
            <person name="Kiekhaus M."/>
            <person name="Furey T."/>
            <person name="Brent M."/>
            <person name="Prange C."/>
            <person name="Schreiber K."/>
            <person name="Shapiro N."/>
            <person name="Bhat N.K."/>
            <person name="Hopkins R.F."/>
            <person name="Hsie F."/>
            <person name="Driscoll T."/>
            <person name="Soares M.B."/>
            <person name="Casavant T.L."/>
            <person name="Scheetz T.E."/>
            <person name="Brown-stein M.J."/>
            <person name="Usdin T.B."/>
            <person name="Toshiyuki S."/>
            <person name="Carninci P."/>
            <person name="Piao Y."/>
            <person name="Dudekula D.B."/>
            <person name="Ko M.S."/>
            <person name="Kawakami K."/>
            <person name="Suzuki Y."/>
            <person name="Sugano S."/>
            <person name="Gruber C.E."/>
            <person name="Smith M.R."/>
            <person name="Simmons B."/>
            <person name="Moore T."/>
            <person name="Waterman R."/>
            <person name="Johnson S.L."/>
            <person name="Ruan Y."/>
            <person name="Wei C.L."/>
            <person name="Mathavan S."/>
            <person name="Gunaratne P.H."/>
            <person name="Wu J."/>
            <person name="Garcia A.M."/>
            <person name="Hulyk S.W."/>
            <person name="Fuh E."/>
            <person name="Yuan Y."/>
            <person name="Sneed A."/>
            <person name="Kowis C."/>
            <person name="Hodgson A."/>
            <person name="Muzny D.M."/>
            <person name="McPherson J."/>
            <person name="Gibbs R.A."/>
            <person name="Fahey J."/>
            <person name="Helton E."/>
            <person name="Ketteman M."/>
            <person name="Madan A."/>
            <person name="Rodrigues S."/>
            <person name="Sanchez A."/>
            <person name="Whiting M."/>
            <person name="Madari A."/>
            <person name="Young A.C."/>
            <person name="Wetherby K.D."/>
            <person name="Granite S.J."/>
            <person name="Kwong P.N."/>
            <person name="Brinkley C.P."/>
            <person name="Pearson R.L."/>
            <person name="Bouffard G.G."/>
            <person name="Blakesly R.W."/>
            <person name="Green E.D."/>
            <person name="Dickson M.C."/>
            <person name="Rodriguez A.C."/>
            <person name="Grimwood J."/>
            <person name="Schmutz J."/>
            <person name="Myers R.M."/>
            <person name="Butterfield Y.S."/>
            <person name="Griffith M."/>
            <person name="Griffith O.L."/>
            <person name="Krzywinski M.I."/>
            <person name="Liao N."/>
            <person name="Morin R."/>
            <person name="Morrin R."/>
            <person name="Palmquist D."/>
            <person name="Petrescu A.S."/>
            <person name="Skalska U."/>
            <person name="Smailus D.E."/>
            <person name="Stott J.M."/>
            <person name="Schnerch A."/>
            <person name="Schein J.E."/>
            <person name="Jones S.J."/>
            <person name="Holt R.A."/>
            <person name="Baross A."/>
            <person name="Marra M.A."/>
            <person name="Clifton S."/>
            <person name="Makowski K.A."/>
            <person name="Bosak S."/>
            <person name="Malek J."/>
        </authorList>
    </citation>
    <scope>NUCLEOTIDE SEQUENCE [LARGE SCALE MRNA]</scope>
    <source>
        <tissue evidence="1">Placenta</tissue>
    </source>
</reference>
<proteinExistence type="evidence at transcript level"/>
<sequence>MRTVCPEIHRTDSSPQCTRIPVASGAAVPGVGA</sequence>
<dbReference type="EMBL" id="BC004815">
    <property type="protein sequence ID" value="AAH04815.1"/>
    <property type="molecule type" value="mRNA"/>
</dbReference>
<organism evidence="1">
    <name type="scientific">Homo sapiens</name>
    <name type="common">Human</name>
    <dbReference type="NCBI Taxonomy" id="9606"/>
    <lineage>
        <taxon>Eukaryota</taxon>
        <taxon>Metazoa</taxon>
        <taxon>Chordata</taxon>
        <taxon>Craniata</taxon>
        <taxon>Vertebrata</taxon>
        <taxon>Euteleostomi</taxon>
        <taxon>Mammalia</taxon>
        <taxon>Eutheria</taxon>
        <taxon>Euarchontoglires</taxon>
        <taxon>Primates</taxon>
        <taxon>Haplorrhini</taxon>
        <taxon>Catarrhini</taxon>
        <taxon>Hominidae</taxon>
        <taxon>Homo</taxon>
    </lineage>
</organism>
<protein>
    <submittedName>
        <fullName evidence="1">UNC119B protein</fullName>
    </submittedName>
</protein>
<dbReference type="AlphaFoldDB" id="Q9BST3"/>
<gene>
    <name evidence="1" type="primary">UNC119B</name>
</gene>
<evidence type="ECO:0000313" key="1">
    <source>
        <dbReference type="EMBL" id="AAH04815.1"/>
    </source>
</evidence>
<name>Q9BST3_HUMAN</name>
<dbReference type="OrthoDB" id="10248777at2759"/>